<feature type="compositionally biased region" description="Gly residues" evidence="6">
    <location>
        <begin position="1059"/>
        <end position="1074"/>
    </location>
</feature>
<evidence type="ECO:0000259" key="8">
    <source>
        <dbReference type="SMART" id="SM00387"/>
    </source>
</evidence>
<sequence length="1154" mass="121434">MVTKPSRRSLRGRVLAAALIPSVALLVVGVVVSGYLIYDAVKGRDFVVRVHEAAEPGVDFFGAIRAERRLTLEALAGSPSQRELAEQRAATDAATRNLMNDVDGMVDGASDEIRGVIERLRGQLGELQQFRGRVDGGGGPNGPTLQDAYDLYNRIIDTVAAGLTGVARLTPDAETAYLRVQSMPLFTAADGMARADALAAAGHVVGGLTDEEFRTYAGQVGAYRAQLARASMTPEVRAQYEQLVGSDAWRVVTRVENAFLEGGTQQVPVSPERWHEAANEVGGALMSLYIEQSTHATNEGIDRADRTLVGALVAGGASLVVGSLLIFFAWRLAQWLVRRLVRLREETLDLADNRLPDLVGRVREGENVDVVELESADHGEDEIGQVADAFSKAQRTAVAAAIEESRVREGTKTVFLNIAHRSQVLVHRQLKAIDDVEQHLDDPEQLEMLFRVDHFATRARRNAENLIILGGQQPGRRWRNPVSIADLVRGANAEIEQYRRVDVAVLPDVAVIGPAVGDVVHLLAELLDNATAFSPPDSRVVVRGDAAEAKGVVLEVEDQGLGIEEEDVERLNALLAEPPDFSFMALSDEPRLGLFVVARLAARHGIQVRLREAIHGGTRAVVRLDPELLGTWPEHDRRDGRPRSESGPDTGSGAAVGWPTAEPPAAAGTASAGPAGGPGQSGTADTAPSGAATHDSRTAGAQGGGRSGNDETGDAAGSGPGFATAASVSAILSGSQPKVEAPGAGWFRATDTSDQHGPGTQPGTQQEPDRQQSNTAGEGTSQTSGPDGQVQAWPDTDQSERDGDQDPQPGPDPRSPQPRGLQQPGMRQSASQQSAAQPHGLPQPTSRQRHESPSPQQRPESKSPGGQQAESPQSERHAGGQQPQPRRASRQRPWADQRSESWPSTGVTRPVDEPGRAPSVQDRFLRDETSGVESPDGGTGAAPHGQTGQSGRELPRRRRPESPAGSQSPSQQPPDGQSPVERTGGRSSAPDVSTPGLSTPGLSIPGPSTTPPGSSESGQPQSPAGASGGGMPPRPRNPLHHSGEQAAVPPVPGAVSAGEGAGPAGVAGSGGGAAGTQSKPTLPRRRKQENLAPQLREAPQAAPEPSTSGTEDRGAHADAARNRFAGFQRGTQRARQDQGKREGTGLFASGEGPR</sequence>
<proteinExistence type="predicted"/>
<feature type="transmembrane region" description="Helical" evidence="7">
    <location>
        <begin position="12"/>
        <end position="38"/>
    </location>
</feature>
<dbReference type="InterPro" id="IPR050428">
    <property type="entry name" value="TCS_sensor_his_kinase"/>
</dbReference>
<feature type="compositionally biased region" description="Low complexity" evidence="6">
    <location>
        <begin position="659"/>
        <end position="673"/>
    </location>
</feature>
<dbReference type="Gene3D" id="6.10.340.10">
    <property type="match status" value="1"/>
</dbReference>
<dbReference type="Proteomes" id="UP001500467">
    <property type="component" value="Unassembled WGS sequence"/>
</dbReference>
<feature type="compositionally biased region" description="Low complexity" evidence="6">
    <location>
        <begin position="962"/>
        <end position="979"/>
    </location>
</feature>
<evidence type="ECO:0000313" key="10">
    <source>
        <dbReference type="Proteomes" id="UP001500467"/>
    </source>
</evidence>
<keyword evidence="4" id="KW-0808">Transferase</keyword>
<keyword evidence="5" id="KW-0418">Kinase</keyword>
<name>A0ABN1VCX0_9PSEU</name>
<accession>A0ABN1VCX0</accession>
<feature type="compositionally biased region" description="Basic and acidic residues" evidence="6">
    <location>
        <begin position="1134"/>
        <end position="1143"/>
    </location>
</feature>
<feature type="domain" description="Histidine kinase/HSP90-like ATPase" evidence="8">
    <location>
        <begin position="517"/>
        <end position="628"/>
    </location>
</feature>
<comment type="catalytic activity">
    <reaction evidence="1">
        <text>ATP + protein L-histidine = ADP + protein N-phospho-L-histidine.</text>
        <dbReference type="EC" id="2.7.13.3"/>
    </reaction>
</comment>
<feature type="transmembrane region" description="Helical" evidence="7">
    <location>
        <begin position="308"/>
        <end position="330"/>
    </location>
</feature>
<dbReference type="SUPFAM" id="SSF55874">
    <property type="entry name" value="ATPase domain of HSP90 chaperone/DNA topoisomerase II/histidine kinase"/>
    <property type="match status" value="1"/>
</dbReference>
<evidence type="ECO:0000256" key="7">
    <source>
        <dbReference type="SAM" id="Phobius"/>
    </source>
</evidence>
<dbReference type="PANTHER" id="PTHR45436">
    <property type="entry name" value="SENSOR HISTIDINE KINASE YKOH"/>
    <property type="match status" value="1"/>
</dbReference>
<dbReference type="EC" id="2.7.13.3" evidence="2"/>
<feature type="region of interest" description="Disordered" evidence="6">
    <location>
        <begin position="631"/>
        <end position="721"/>
    </location>
</feature>
<feature type="compositionally biased region" description="Low complexity" evidence="6">
    <location>
        <begin position="757"/>
        <end position="766"/>
    </location>
</feature>
<dbReference type="InterPro" id="IPR036890">
    <property type="entry name" value="HATPase_C_sf"/>
</dbReference>
<evidence type="ECO:0000313" key="9">
    <source>
        <dbReference type="EMBL" id="GAA1205862.1"/>
    </source>
</evidence>
<protein>
    <recommendedName>
        <fullName evidence="2">histidine kinase</fullName>
        <ecNumber evidence="2">2.7.13.3</ecNumber>
    </recommendedName>
</protein>
<feature type="compositionally biased region" description="Low complexity" evidence="6">
    <location>
        <begin position="995"/>
        <end position="1025"/>
    </location>
</feature>
<feature type="compositionally biased region" description="Polar residues" evidence="6">
    <location>
        <begin position="771"/>
        <end position="786"/>
    </location>
</feature>
<keyword evidence="7" id="KW-1133">Transmembrane helix</keyword>
<evidence type="ECO:0000256" key="3">
    <source>
        <dbReference type="ARBA" id="ARBA00022553"/>
    </source>
</evidence>
<evidence type="ECO:0000256" key="6">
    <source>
        <dbReference type="SAM" id="MobiDB-lite"/>
    </source>
</evidence>
<comment type="caution">
    <text evidence="9">The sequence shown here is derived from an EMBL/GenBank/DDBJ whole genome shotgun (WGS) entry which is preliminary data.</text>
</comment>
<keyword evidence="10" id="KW-1185">Reference proteome</keyword>
<evidence type="ECO:0000256" key="2">
    <source>
        <dbReference type="ARBA" id="ARBA00012438"/>
    </source>
</evidence>
<dbReference type="Pfam" id="PF02518">
    <property type="entry name" value="HATPase_c"/>
    <property type="match status" value="1"/>
</dbReference>
<dbReference type="EMBL" id="BAAALM010000008">
    <property type="protein sequence ID" value="GAA1205862.1"/>
    <property type="molecule type" value="Genomic_DNA"/>
</dbReference>
<feature type="compositionally biased region" description="Polar residues" evidence="6">
    <location>
        <begin position="853"/>
        <end position="872"/>
    </location>
</feature>
<feature type="compositionally biased region" description="Basic and acidic residues" evidence="6">
    <location>
        <begin position="1110"/>
        <end position="1121"/>
    </location>
</feature>
<evidence type="ECO:0000256" key="5">
    <source>
        <dbReference type="ARBA" id="ARBA00022777"/>
    </source>
</evidence>
<dbReference type="PANTHER" id="PTHR45436:SF5">
    <property type="entry name" value="SENSOR HISTIDINE KINASE TRCS"/>
    <property type="match status" value="1"/>
</dbReference>
<organism evidence="9 10">
    <name type="scientific">Prauserella alba</name>
    <dbReference type="NCBI Taxonomy" id="176898"/>
    <lineage>
        <taxon>Bacteria</taxon>
        <taxon>Bacillati</taxon>
        <taxon>Actinomycetota</taxon>
        <taxon>Actinomycetes</taxon>
        <taxon>Pseudonocardiales</taxon>
        <taxon>Pseudonocardiaceae</taxon>
        <taxon>Prauserella</taxon>
    </lineage>
</organism>
<keyword evidence="3" id="KW-0597">Phosphoprotein</keyword>
<feature type="region of interest" description="Disordered" evidence="6">
    <location>
        <begin position="736"/>
        <end position="1154"/>
    </location>
</feature>
<dbReference type="Gene3D" id="3.30.565.10">
    <property type="entry name" value="Histidine kinase-like ATPase, C-terminal domain"/>
    <property type="match status" value="1"/>
</dbReference>
<keyword evidence="7" id="KW-0812">Transmembrane</keyword>
<gene>
    <name evidence="9" type="ORF">GCM10009675_26020</name>
</gene>
<dbReference type="SMART" id="SM00387">
    <property type="entry name" value="HATPase_c"/>
    <property type="match status" value="1"/>
</dbReference>
<dbReference type="InterPro" id="IPR013587">
    <property type="entry name" value="Nitrate/nitrite_sensing"/>
</dbReference>
<evidence type="ECO:0000256" key="4">
    <source>
        <dbReference type="ARBA" id="ARBA00022679"/>
    </source>
</evidence>
<dbReference type="Pfam" id="PF08376">
    <property type="entry name" value="NIT"/>
    <property type="match status" value="1"/>
</dbReference>
<feature type="compositionally biased region" description="Basic and acidic residues" evidence="6">
    <location>
        <begin position="633"/>
        <end position="646"/>
    </location>
</feature>
<dbReference type="InterPro" id="IPR003594">
    <property type="entry name" value="HATPase_dom"/>
</dbReference>
<keyword evidence="7" id="KW-0472">Membrane</keyword>
<feature type="compositionally biased region" description="Low complexity" evidence="6">
    <location>
        <begin position="828"/>
        <end position="837"/>
    </location>
</feature>
<evidence type="ECO:0000256" key="1">
    <source>
        <dbReference type="ARBA" id="ARBA00000085"/>
    </source>
</evidence>
<reference evidence="9 10" key="1">
    <citation type="journal article" date="2019" name="Int. J. Syst. Evol. Microbiol.">
        <title>The Global Catalogue of Microorganisms (GCM) 10K type strain sequencing project: providing services to taxonomists for standard genome sequencing and annotation.</title>
        <authorList>
            <consortium name="The Broad Institute Genomics Platform"/>
            <consortium name="The Broad Institute Genome Sequencing Center for Infectious Disease"/>
            <person name="Wu L."/>
            <person name="Ma J."/>
        </authorList>
    </citation>
    <scope>NUCLEOTIDE SEQUENCE [LARGE SCALE GENOMIC DNA]</scope>
    <source>
        <strain evidence="9 10">JCM 13022</strain>
    </source>
</reference>